<protein>
    <recommendedName>
        <fullName evidence="1">Glycosyl transferase family 28 C-terminal domain-containing protein</fullName>
    </recommendedName>
</protein>
<feature type="domain" description="Glycosyl transferase family 28 C-terminal" evidence="1">
    <location>
        <begin position="231"/>
        <end position="301"/>
    </location>
</feature>
<reference evidence="2 3" key="1">
    <citation type="journal article" date="2017" name="ISME J.">
        <title>Potential for microbial H2 and metal transformations associated with novel bacteria and archaea in deep terrestrial subsurface sediments.</title>
        <authorList>
            <person name="Hernsdorf A.W."/>
            <person name="Amano Y."/>
            <person name="Miyakawa K."/>
            <person name="Ise K."/>
            <person name="Suzuki Y."/>
            <person name="Anantharaman K."/>
            <person name="Probst A."/>
            <person name="Burstein D."/>
            <person name="Thomas B.C."/>
            <person name="Banfield J.F."/>
        </authorList>
    </citation>
    <scope>NUCLEOTIDE SEQUENCE [LARGE SCALE GENOMIC DNA]</scope>
    <source>
        <strain evidence="2">HGW-Dojkabacteria-1</strain>
    </source>
</reference>
<name>A0A2N2F388_9BACT</name>
<dbReference type="AlphaFoldDB" id="A0A2N2F388"/>
<dbReference type="SUPFAM" id="SSF53756">
    <property type="entry name" value="UDP-Glycosyltransferase/glycogen phosphorylase"/>
    <property type="match status" value="1"/>
</dbReference>
<comment type="caution">
    <text evidence="2">The sequence shown here is derived from an EMBL/GenBank/DDBJ whole genome shotgun (WGS) entry which is preliminary data.</text>
</comment>
<dbReference type="InterPro" id="IPR050519">
    <property type="entry name" value="Glycosyltransf_28_UgtP"/>
</dbReference>
<dbReference type="Pfam" id="PF04101">
    <property type="entry name" value="Glyco_tran_28_C"/>
    <property type="match status" value="1"/>
</dbReference>
<accession>A0A2N2F388</accession>
<dbReference type="Gene3D" id="3.40.50.2000">
    <property type="entry name" value="Glycogen Phosphorylase B"/>
    <property type="match status" value="1"/>
</dbReference>
<dbReference type="PANTHER" id="PTHR43025:SF3">
    <property type="entry name" value="MONOGALACTOSYLDIACYLGLYCEROL SYNTHASE 1, CHLOROPLASTIC"/>
    <property type="match status" value="1"/>
</dbReference>
<dbReference type="EMBL" id="PHAO01000001">
    <property type="protein sequence ID" value="PKN02670.1"/>
    <property type="molecule type" value="Genomic_DNA"/>
</dbReference>
<dbReference type="GO" id="GO:0016758">
    <property type="term" value="F:hexosyltransferase activity"/>
    <property type="evidence" value="ECO:0007669"/>
    <property type="project" value="InterPro"/>
</dbReference>
<evidence type="ECO:0000313" key="2">
    <source>
        <dbReference type="EMBL" id="PKN02670.1"/>
    </source>
</evidence>
<evidence type="ECO:0000259" key="1">
    <source>
        <dbReference type="Pfam" id="PF04101"/>
    </source>
</evidence>
<organism evidence="2 3">
    <name type="scientific">Candidatus Dojkabacteria bacterium HGW-Dojkabacteria-1</name>
    <dbReference type="NCBI Taxonomy" id="2013761"/>
    <lineage>
        <taxon>Bacteria</taxon>
        <taxon>Candidatus Dojkabacteria</taxon>
    </lineage>
</organism>
<dbReference type="InterPro" id="IPR007235">
    <property type="entry name" value="Glyco_trans_28_C"/>
</dbReference>
<evidence type="ECO:0000313" key="3">
    <source>
        <dbReference type="Proteomes" id="UP000233417"/>
    </source>
</evidence>
<sequence>MKKVLIVIGSAGGGHIACARAIETALLKYKKELDIEIVDLFQLSVFTKGYDFYYYLVTRFRFVEKIYNFGYWLINRSKVFSEVVFFFSVLPLYSPTRRYLEEKKPDLVICNNGPTVRAVGMCKKELNFKYVITVPDLISVNRWWADGRADIIFSPTKEADEILRNYCKECNVVSPYYPLRDVPMYSKEGILRIRKDIFNEYGFDVNKKTILITGCGMGTGNIVQGLMRYIRKHDYQFIIMVGRDKVLGRALKLMFKKNTRVAIQGYTTEILDLFAISDVIIAKPGPATVLEIEKVGKKAIFTYPVGYQEWGNVDYLLTNPNFRYVGKRFDLIPEHIEELLTIKTKKHQSLIKDSSAIVEYLFKQK</sequence>
<proteinExistence type="predicted"/>
<dbReference type="PANTHER" id="PTHR43025">
    <property type="entry name" value="MONOGALACTOSYLDIACYLGLYCEROL SYNTHASE"/>
    <property type="match status" value="1"/>
</dbReference>
<gene>
    <name evidence="2" type="ORF">CVU76_01365</name>
</gene>
<dbReference type="Proteomes" id="UP000233417">
    <property type="component" value="Unassembled WGS sequence"/>
</dbReference>